<accession>A0A9X0HNB0</accession>
<evidence type="ECO:0000256" key="3">
    <source>
        <dbReference type="ARBA" id="ARBA00022729"/>
    </source>
</evidence>
<feature type="signal peptide" evidence="6">
    <location>
        <begin position="1"/>
        <end position="18"/>
    </location>
</feature>
<feature type="chain" id="PRO_5040917245" description="Carbohydrate-binding protein SusD" evidence="6">
    <location>
        <begin position="19"/>
        <end position="506"/>
    </location>
</feature>
<dbReference type="Pfam" id="PF14322">
    <property type="entry name" value="SusD-like_3"/>
    <property type="match status" value="1"/>
</dbReference>
<dbReference type="RefSeq" id="WP_059068652.1">
    <property type="nucleotide sequence ID" value="NZ_LNAL01000005.1"/>
</dbReference>
<keyword evidence="10" id="KW-1185">Reference proteome</keyword>
<dbReference type="Pfam" id="PF07980">
    <property type="entry name" value="SusD_RagB"/>
    <property type="match status" value="1"/>
</dbReference>
<dbReference type="SUPFAM" id="SSF48452">
    <property type="entry name" value="TPR-like"/>
    <property type="match status" value="1"/>
</dbReference>
<evidence type="ECO:0000313" key="10">
    <source>
        <dbReference type="Proteomes" id="UP000054223"/>
    </source>
</evidence>
<evidence type="ECO:0000259" key="7">
    <source>
        <dbReference type="Pfam" id="PF07980"/>
    </source>
</evidence>
<keyword evidence="5" id="KW-0998">Cell outer membrane</keyword>
<dbReference type="InterPro" id="IPR011990">
    <property type="entry name" value="TPR-like_helical_dom_sf"/>
</dbReference>
<evidence type="ECO:0000256" key="6">
    <source>
        <dbReference type="SAM" id="SignalP"/>
    </source>
</evidence>
<comment type="similarity">
    <text evidence="2">Belongs to the SusD family.</text>
</comment>
<comment type="subcellular location">
    <subcellularLocation>
        <location evidence="1">Cell outer membrane</location>
    </subcellularLocation>
</comment>
<gene>
    <name evidence="9" type="ORF">ASU33_20160</name>
</gene>
<evidence type="ECO:0000256" key="2">
    <source>
        <dbReference type="ARBA" id="ARBA00006275"/>
    </source>
</evidence>
<evidence type="ECO:0000259" key="8">
    <source>
        <dbReference type="Pfam" id="PF14322"/>
    </source>
</evidence>
<dbReference type="InterPro" id="IPR012944">
    <property type="entry name" value="SusD_RagB_dom"/>
</dbReference>
<evidence type="ECO:0000256" key="5">
    <source>
        <dbReference type="ARBA" id="ARBA00023237"/>
    </source>
</evidence>
<evidence type="ECO:0000256" key="4">
    <source>
        <dbReference type="ARBA" id="ARBA00023136"/>
    </source>
</evidence>
<sequence length="506" mass="55542">MKKIFLLLAAAALFTATGCEDLDQAPISSGSVPTFYKSPDDFNQGLTAVYSALRNYPDRTLTMSETRSDNIYGVSTQGLRTWEPINNFSTGIVANEYPADTWSADYLGIYRANVLLDQLEKNSSVLTEDLRKRTEAQARFLRAFFYLDLVRYFGRVPLIDKPLEPQEVAKIQRANVADIYNLMIADLEYAAANLPASYPAAEAGRVTSGAAKGFLALTYMTRSGATYNIQGPGLGTNDYATALRLLNEVIASNQYSLVTAAGTAGSPYANVFSYTNEGNREVVFDIQYLSGGTGLGAGYPSILVNNNYFASIGVGTTFGTGDELRAAADDLLRSYPTGDQRKAFTYQIGYTGGGVTESRAAFKKYIDGPKRGTSRTDWPINFIVMRYADILLLKAECILQGGGGSQAEALTIVNQIRTRAGITAPLTSVNLSTLLEERRREFAGEGLRWHDLVRTGQMLTVMNDWIAKEDTRNRIRKPLNANDVLYPVPQQELAASSYLYEQNPGY</sequence>
<protein>
    <recommendedName>
        <fullName evidence="11">Carbohydrate-binding protein SusD</fullName>
    </recommendedName>
</protein>
<proteinExistence type="inferred from homology"/>
<feature type="domain" description="SusD-like N-terminal" evidence="8">
    <location>
        <begin position="33"/>
        <end position="219"/>
    </location>
</feature>
<dbReference type="AlphaFoldDB" id="A0A9X0HNB0"/>
<evidence type="ECO:0000313" key="9">
    <source>
        <dbReference type="EMBL" id="KUG09134.1"/>
    </source>
</evidence>
<reference evidence="9 10" key="1">
    <citation type="submission" date="2015-11" db="EMBL/GenBank/DDBJ databases">
        <title>Solirubrum puertoriconensis gen. nov. an environmental bacteria isolated in Puerto Rico.</title>
        <authorList>
            <person name="Cuebas-Irizarry M.F."/>
            <person name="Montalvo-Rodriguez R."/>
        </authorList>
    </citation>
    <scope>NUCLEOTIDE SEQUENCE [LARGE SCALE GENOMIC DNA]</scope>
    <source>
        <strain evidence="9 10">MC1A</strain>
    </source>
</reference>
<keyword evidence="3 6" id="KW-0732">Signal</keyword>
<dbReference type="CDD" id="cd08977">
    <property type="entry name" value="SusD"/>
    <property type="match status" value="1"/>
</dbReference>
<dbReference type="OrthoDB" id="9792139at2"/>
<dbReference type="Gene3D" id="1.25.40.390">
    <property type="match status" value="1"/>
</dbReference>
<name>A0A9X0HNB0_SOLP1</name>
<comment type="caution">
    <text evidence="9">The sequence shown here is derived from an EMBL/GenBank/DDBJ whole genome shotgun (WGS) entry which is preliminary data.</text>
</comment>
<feature type="domain" description="RagB/SusD" evidence="7">
    <location>
        <begin position="362"/>
        <end position="506"/>
    </location>
</feature>
<dbReference type="GO" id="GO:0009279">
    <property type="term" value="C:cell outer membrane"/>
    <property type="evidence" value="ECO:0007669"/>
    <property type="project" value="UniProtKB-SubCell"/>
</dbReference>
<dbReference type="InterPro" id="IPR033985">
    <property type="entry name" value="SusD-like_N"/>
</dbReference>
<keyword evidence="4" id="KW-0472">Membrane</keyword>
<dbReference type="Proteomes" id="UP000054223">
    <property type="component" value="Unassembled WGS sequence"/>
</dbReference>
<evidence type="ECO:0000256" key="1">
    <source>
        <dbReference type="ARBA" id="ARBA00004442"/>
    </source>
</evidence>
<dbReference type="PROSITE" id="PS51257">
    <property type="entry name" value="PROKAR_LIPOPROTEIN"/>
    <property type="match status" value="1"/>
</dbReference>
<dbReference type="EMBL" id="LNAL01000005">
    <property type="protein sequence ID" value="KUG09134.1"/>
    <property type="molecule type" value="Genomic_DNA"/>
</dbReference>
<organism evidence="9 10">
    <name type="scientific">Solirubrum puertoriconensis</name>
    <dbReference type="NCBI Taxonomy" id="1751427"/>
    <lineage>
        <taxon>Bacteria</taxon>
        <taxon>Pseudomonadati</taxon>
        <taxon>Bacteroidota</taxon>
        <taxon>Cytophagia</taxon>
        <taxon>Cytophagales</taxon>
    </lineage>
</organism>
<evidence type="ECO:0008006" key="11">
    <source>
        <dbReference type="Google" id="ProtNLM"/>
    </source>
</evidence>